<evidence type="ECO:0000313" key="4">
    <source>
        <dbReference type="Proteomes" id="UP001304243"/>
    </source>
</evidence>
<dbReference type="RefSeq" id="XP_064686816.1">
    <property type="nucleotide sequence ID" value="XM_064827532.1"/>
</dbReference>
<feature type="region of interest" description="Disordered" evidence="1">
    <location>
        <begin position="29"/>
        <end position="53"/>
    </location>
</feature>
<accession>A0AAN7DQ72</accession>
<sequence>MTHNLPTAAQKEEPIVAVVEIENATTVANNSSTSSSSSISTSTIPYYGSREPKQSVKETDRVIFQMMDDIQITKTTFREKGNDLELYSQEPVIVDKSSAATHHGILWRFRIVFSSIIILLLVVVTVVVSEITKKRS</sequence>
<evidence type="ECO:0000256" key="2">
    <source>
        <dbReference type="SAM" id="Phobius"/>
    </source>
</evidence>
<proteinExistence type="predicted"/>
<dbReference type="AlphaFoldDB" id="A0AAN7DQ72"/>
<evidence type="ECO:0000313" key="3">
    <source>
        <dbReference type="EMBL" id="KAK4520150.1"/>
    </source>
</evidence>
<name>A0AAN7DQ72_9FUNG</name>
<dbReference type="GeneID" id="89951967"/>
<keyword evidence="4" id="KW-1185">Reference proteome</keyword>
<reference evidence="3 4" key="1">
    <citation type="submission" date="2022-11" db="EMBL/GenBank/DDBJ databases">
        <title>Mucor velutinosus strain NIH1002 WGS.</title>
        <authorList>
            <person name="Subramanian P."/>
            <person name="Mullikin J.C."/>
            <person name="Segre J.A."/>
            <person name="Zelazny A.M."/>
        </authorList>
    </citation>
    <scope>NUCLEOTIDE SEQUENCE [LARGE SCALE GENOMIC DNA]</scope>
    <source>
        <strain evidence="3 4">NIH1002</strain>
    </source>
</reference>
<feature type="transmembrane region" description="Helical" evidence="2">
    <location>
        <begin position="105"/>
        <end position="128"/>
    </location>
</feature>
<dbReference type="Proteomes" id="UP001304243">
    <property type="component" value="Unassembled WGS sequence"/>
</dbReference>
<feature type="compositionally biased region" description="Low complexity" evidence="1">
    <location>
        <begin position="31"/>
        <end position="44"/>
    </location>
</feature>
<dbReference type="EMBL" id="JASEJX010000011">
    <property type="protein sequence ID" value="KAK4520150.1"/>
    <property type="molecule type" value="Genomic_DNA"/>
</dbReference>
<keyword evidence="2" id="KW-0472">Membrane</keyword>
<protein>
    <submittedName>
        <fullName evidence="3">Uncharacterized protein</fullName>
    </submittedName>
</protein>
<comment type="caution">
    <text evidence="3">The sequence shown here is derived from an EMBL/GenBank/DDBJ whole genome shotgun (WGS) entry which is preliminary data.</text>
</comment>
<gene>
    <name evidence="3" type="ORF">ATC70_008281</name>
</gene>
<organism evidence="3 4">
    <name type="scientific">Mucor velutinosus</name>
    <dbReference type="NCBI Taxonomy" id="708070"/>
    <lineage>
        <taxon>Eukaryota</taxon>
        <taxon>Fungi</taxon>
        <taxon>Fungi incertae sedis</taxon>
        <taxon>Mucoromycota</taxon>
        <taxon>Mucoromycotina</taxon>
        <taxon>Mucoromycetes</taxon>
        <taxon>Mucorales</taxon>
        <taxon>Mucorineae</taxon>
        <taxon>Mucoraceae</taxon>
        <taxon>Mucor</taxon>
    </lineage>
</organism>
<keyword evidence="2" id="KW-0812">Transmembrane</keyword>
<keyword evidence="2" id="KW-1133">Transmembrane helix</keyword>
<evidence type="ECO:0000256" key="1">
    <source>
        <dbReference type="SAM" id="MobiDB-lite"/>
    </source>
</evidence>